<dbReference type="GO" id="GO:0016746">
    <property type="term" value="F:acyltransferase activity"/>
    <property type="evidence" value="ECO:0007669"/>
    <property type="project" value="UniProtKB-KW"/>
</dbReference>
<proteinExistence type="inferred from homology"/>
<evidence type="ECO:0000256" key="11">
    <source>
        <dbReference type="RuleBase" id="RU367023"/>
    </source>
</evidence>
<evidence type="ECO:0000256" key="1">
    <source>
        <dbReference type="ARBA" id="ARBA00004477"/>
    </source>
</evidence>
<dbReference type="GO" id="GO:0005789">
    <property type="term" value="C:endoplasmic reticulum membrane"/>
    <property type="evidence" value="ECO:0007669"/>
    <property type="project" value="UniProtKB-SubCell"/>
</dbReference>
<feature type="transmembrane region" description="Helical" evidence="11">
    <location>
        <begin position="41"/>
        <end position="62"/>
    </location>
</feature>
<evidence type="ECO:0000313" key="14">
    <source>
        <dbReference type="Proteomes" id="UP001530315"/>
    </source>
</evidence>
<feature type="transmembrane region" description="Helical" evidence="11">
    <location>
        <begin position="69"/>
        <end position="90"/>
    </location>
</feature>
<gene>
    <name evidence="13" type="ORF">ACHAW5_008471</name>
</gene>
<dbReference type="AlphaFoldDB" id="A0ABD3MLE8"/>
<evidence type="ECO:0000256" key="10">
    <source>
        <dbReference type="ARBA" id="ARBA00023315"/>
    </source>
</evidence>
<dbReference type="EC" id="2.3.1.-" evidence="11"/>
<keyword evidence="8" id="KW-0443">Lipid metabolism</keyword>
<keyword evidence="9 11" id="KW-0472">Membrane</keyword>
<dbReference type="GO" id="GO:0006629">
    <property type="term" value="P:lipid metabolic process"/>
    <property type="evidence" value="ECO:0007669"/>
    <property type="project" value="UniProtKB-KW"/>
</dbReference>
<evidence type="ECO:0000256" key="4">
    <source>
        <dbReference type="ARBA" id="ARBA00022679"/>
    </source>
</evidence>
<evidence type="ECO:0000256" key="7">
    <source>
        <dbReference type="ARBA" id="ARBA00022989"/>
    </source>
</evidence>
<keyword evidence="4 11" id="KW-0808">Transferase</keyword>
<dbReference type="Proteomes" id="UP001530315">
    <property type="component" value="Unassembled WGS sequence"/>
</dbReference>
<protein>
    <recommendedName>
        <fullName evidence="11">Acyltransferase</fullName>
        <ecNumber evidence="11">2.3.1.-</ecNumber>
    </recommendedName>
</protein>
<evidence type="ECO:0000256" key="12">
    <source>
        <dbReference type="SAM" id="MobiDB-lite"/>
    </source>
</evidence>
<organism evidence="13 14">
    <name type="scientific">Stephanodiscus triporus</name>
    <dbReference type="NCBI Taxonomy" id="2934178"/>
    <lineage>
        <taxon>Eukaryota</taxon>
        <taxon>Sar</taxon>
        <taxon>Stramenopiles</taxon>
        <taxon>Ochrophyta</taxon>
        <taxon>Bacillariophyta</taxon>
        <taxon>Coscinodiscophyceae</taxon>
        <taxon>Thalassiosirophycidae</taxon>
        <taxon>Stephanodiscales</taxon>
        <taxon>Stephanodiscaceae</taxon>
        <taxon>Stephanodiscus</taxon>
    </lineage>
</organism>
<keyword evidence="6 11" id="KW-0256">Endoplasmic reticulum</keyword>
<dbReference type="PANTHER" id="PTHR12317">
    <property type="entry name" value="DIACYLGLYCEROL O-ACYLTRANSFERASE"/>
    <property type="match status" value="1"/>
</dbReference>
<dbReference type="EMBL" id="JALLAZ020001763">
    <property type="protein sequence ID" value="KAL3764855.1"/>
    <property type="molecule type" value="Genomic_DNA"/>
</dbReference>
<keyword evidence="14" id="KW-1185">Reference proteome</keyword>
<evidence type="ECO:0000256" key="9">
    <source>
        <dbReference type="ARBA" id="ARBA00023136"/>
    </source>
</evidence>
<evidence type="ECO:0000256" key="6">
    <source>
        <dbReference type="ARBA" id="ARBA00022824"/>
    </source>
</evidence>
<accession>A0ABD3MLE8</accession>
<dbReference type="Pfam" id="PF03982">
    <property type="entry name" value="DAGAT"/>
    <property type="match status" value="1"/>
</dbReference>
<evidence type="ECO:0000256" key="8">
    <source>
        <dbReference type="ARBA" id="ARBA00023098"/>
    </source>
</evidence>
<keyword evidence="10" id="KW-0012">Acyltransferase</keyword>
<evidence type="ECO:0000256" key="5">
    <source>
        <dbReference type="ARBA" id="ARBA00022692"/>
    </source>
</evidence>
<keyword evidence="5 11" id="KW-0812">Transmembrane</keyword>
<evidence type="ECO:0000256" key="3">
    <source>
        <dbReference type="ARBA" id="ARBA00022516"/>
    </source>
</evidence>
<feature type="region of interest" description="Disordered" evidence="12">
    <location>
        <begin position="1"/>
        <end position="21"/>
    </location>
</feature>
<reference evidence="13 14" key="1">
    <citation type="submission" date="2024-10" db="EMBL/GenBank/DDBJ databases">
        <title>Updated reference genomes for cyclostephanoid diatoms.</title>
        <authorList>
            <person name="Roberts W.R."/>
            <person name="Alverson A.J."/>
        </authorList>
    </citation>
    <scope>NUCLEOTIDE SEQUENCE [LARGE SCALE GENOMIC DNA]</scope>
    <source>
        <strain evidence="13 14">AJA276-08</strain>
    </source>
</reference>
<evidence type="ECO:0000256" key="2">
    <source>
        <dbReference type="ARBA" id="ARBA00005420"/>
    </source>
</evidence>
<sequence length="347" mass="39193">MGDTTSKPLPEEGSSGKTCDKSKWKITETPQDSGIFPTIGVTLWLGWNGFILWMILYAIFLAGKWQRMVIVGLMTLSLVLPVNFPGTLGYRMGDWLMIQAEKYFGLKTVIEDEDDLIRHSEQNKALIFAFNPHDMLPYSIFAFSPSLRRLPGKIGEEGTALMTSAIFSIPFLRHVYSWVKGLSVDKRTFLSRLHSGKSFAFSPGGVQEVLRLDPAKPNELVLYIKERKGFIKLALTTGSPVVPVFAFNLDGSYGYWLPRGQFVEKISRAVGFAPLVFWGRWGIPFGIPHPRKSHVVIGRAIDMPKEGDNVTQELVDKWHGVFLEELELLFERHKHDAGYGARQLKFI</sequence>
<evidence type="ECO:0000313" key="13">
    <source>
        <dbReference type="EMBL" id="KAL3764855.1"/>
    </source>
</evidence>
<dbReference type="PANTHER" id="PTHR12317:SF63">
    <property type="entry name" value="DIACYLGLYCEROL O-ACYLTRANSFERASE 2"/>
    <property type="match status" value="1"/>
</dbReference>
<comment type="subcellular location">
    <subcellularLocation>
        <location evidence="1 11">Endoplasmic reticulum membrane</location>
        <topology evidence="1 11">Multi-pass membrane protein</topology>
    </subcellularLocation>
</comment>
<comment type="similarity">
    <text evidence="2 11">Belongs to the diacylglycerol acyltransferase family.</text>
</comment>
<keyword evidence="3" id="KW-0444">Lipid biosynthesis</keyword>
<comment type="caution">
    <text evidence="13">The sequence shown here is derived from an EMBL/GenBank/DDBJ whole genome shotgun (WGS) entry which is preliminary data.</text>
</comment>
<keyword evidence="7 11" id="KW-1133">Transmembrane helix</keyword>
<dbReference type="InterPro" id="IPR007130">
    <property type="entry name" value="DAGAT"/>
</dbReference>
<name>A0ABD3MLE8_9STRA</name>